<dbReference type="GO" id="GO:0006508">
    <property type="term" value="P:proteolysis"/>
    <property type="evidence" value="ECO:0007669"/>
    <property type="project" value="UniProtKB-KW"/>
</dbReference>
<sequence length="366" mass="39679">MAKDRTLEIMGDIGSYGFSMGYVKYLMNELGEGPITVKTTSYGGDVNHALKIKDLFASHGDVTLEYVGMNASASTLIGHGAKKTIIHEDSLYLIHKPLLWVDAWGSMNEDDIDQAIADLVAQKKDAETVTLVLARDYVNSRGMELKKVMELMKEARWLSAREAVDLGLVDELLPTKNKKPVISNHQVAIMKANGLPVPEATITDDNEDLSWMDKAKQFFSPKNKNEMNKTFSNLNKALNIEGFEAADDKVTLTVAQLTALNQKLGELEQAAGDATTAKESAESAKDTAETALNELTGALDGIDTTVKAAADGTAKVTAIKAILARRPGAKPESPQGNGGDGKEKEDDDVDWEAIDKLPHNRAADVY</sequence>
<dbReference type="Proteomes" id="UP001596023">
    <property type="component" value="Unassembled WGS sequence"/>
</dbReference>
<feature type="compositionally biased region" description="Basic and acidic residues" evidence="1">
    <location>
        <begin position="353"/>
        <end position="366"/>
    </location>
</feature>
<dbReference type="Pfam" id="PF00574">
    <property type="entry name" value="CLP_protease"/>
    <property type="match status" value="1"/>
</dbReference>
<protein>
    <submittedName>
        <fullName evidence="2">ATP-dependent Clp protease proteolytic subunit</fullName>
    </submittedName>
</protein>
<reference evidence="3" key="1">
    <citation type="journal article" date="2019" name="Int. J. Syst. Evol. Microbiol.">
        <title>The Global Catalogue of Microorganisms (GCM) 10K type strain sequencing project: providing services to taxonomists for standard genome sequencing and annotation.</title>
        <authorList>
            <consortium name="The Broad Institute Genomics Platform"/>
            <consortium name="The Broad Institute Genome Sequencing Center for Infectious Disease"/>
            <person name="Wu L."/>
            <person name="Ma J."/>
        </authorList>
    </citation>
    <scope>NUCLEOTIDE SEQUENCE [LARGE SCALE GENOMIC DNA]</scope>
    <source>
        <strain evidence="3">CCUG 66188</strain>
    </source>
</reference>
<evidence type="ECO:0000256" key="1">
    <source>
        <dbReference type="SAM" id="MobiDB-lite"/>
    </source>
</evidence>
<comment type="caution">
    <text evidence="2">The sequence shown here is derived from an EMBL/GenBank/DDBJ whole genome shotgun (WGS) entry which is preliminary data.</text>
</comment>
<dbReference type="EMBL" id="JBHSGN010000057">
    <property type="protein sequence ID" value="MFC4673458.1"/>
    <property type="molecule type" value="Genomic_DNA"/>
</dbReference>
<dbReference type="GO" id="GO:0008233">
    <property type="term" value="F:peptidase activity"/>
    <property type="evidence" value="ECO:0007669"/>
    <property type="project" value="UniProtKB-KW"/>
</dbReference>
<feature type="region of interest" description="Disordered" evidence="1">
    <location>
        <begin position="323"/>
        <end position="366"/>
    </location>
</feature>
<dbReference type="InterPro" id="IPR029045">
    <property type="entry name" value="ClpP/crotonase-like_dom_sf"/>
</dbReference>
<keyword evidence="3" id="KW-1185">Reference proteome</keyword>
<proteinExistence type="predicted"/>
<organism evidence="2 3">
    <name type="scientific">Dysgonomonas termitidis</name>
    <dbReference type="NCBI Taxonomy" id="1516126"/>
    <lineage>
        <taxon>Bacteria</taxon>
        <taxon>Pseudomonadati</taxon>
        <taxon>Bacteroidota</taxon>
        <taxon>Bacteroidia</taxon>
        <taxon>Bacteroidales</taxon>
        <taxon>Dysgonomonadaceae</taxon>
        <taxon>Dysgonomonas</taxon>
    </lineage>
</organism>
<gene>
    <name evidence="2" type="ORF">ACFO6W_07125</name>
</gene>
<dbReference type="SUPFAM" id="SSF52096">
    <property type="entry name" value="ClpP/crotonase"/>
    <property type="match status" value="1"/>
</dbReference>
<dbReference type="Gene3D" id="3.90.226.10">
    <property type="entry name" value="2-enoyl-CoA Hydratase, Chain A, domain 1"/>
    <property type="match status" value="1"/>
</dbReference>
<dbReference type="InterPro" id="IPR023562">
    <property type="entry name" value="ClpP/TepA"/>
</dbReference>
<evidence type="ECO:0000313" key="2">
    <source>
        <dbReference type="EMBL" id="MFC4673458.1"/>
    </source>
</evidence>
<dbReference type="RefSeq" id="WP_379994752.1">
    <property type="nucleotide sequence ID" value="NZ_JBHSGN010000057.1"/>
</dbReference>
<keyword evidence="2" id="KW-0378">Hydrolase</keyword>
<name>A0ABV9KTT5_9BACT</name>
<evidence type="ECO:0000313" key="3">
    <source>
        <dbReference type="Proteomes" id="UP001596023"/>
    </source>
</evidence>
<accession>A0ABV9KTT5</accession>
<keyword evidence="2" id="KW-0645">Protease</keyword>